<evidence type="ECO:0000256" key="4">
    <source>
        <dbReference type="ARBA" id="ARBA00022729"/>
    </source>
</evidence>
<dbReference type="InterPro" id="IPR001747">
    <property type="entry name" value="Vitellogenin_N"/>
</dbReference>
<dbReference type="Ensembl" id="ENSSGRT00000060187.1">
    <property type="protein sequence ID" value="ENSSGRP00000056378.1"/>
    <property type="gene ID" value="ENSSGRG00000029494.1"/>
</dbReference>
<dbReference type="PANTHER" id="PTHR13769">
    <property type="entry name" value="APOLIPOPROTEIN B"/>
    <property type="match status" value="1"/>
</dbReference>
<evidence type="ECO:0000256" key="1">
    <source>
        <dbReference type="ARBA" id="ARBA00004613"/>
    </source>
</evidence>
<dbReference type="GO" id="GO:0030301">
    <property type="term" value="P:cholesterol transport"/>
    <property type="evidence" value="ECO:0007669"/>
    <property type="project" value="TreeGrafter"/>
</dbReference>
<dbReference type="Pfam" id="PF06448">
    <property type="entry name" value="DUF1081"/>
    <property type="match status" value="1"/>
</dbReference>
<evidence type="ECO:0000259" key="9">
    <source>
        <dbReference type="PROSITE" id="PS51211"/>
    </source>
</evidence>
<protein>
    <submittedName>
        <fullName evidence="10">Apolipoprotein B-100-like</fullName>
    </submittedName>
</protein>
<evidence type="ECO:0000256" key="6">
    <source>
        <dbReference type="ARBA" id="ARBA00023180"/>
    </source>
</evidence>
<feature type="signal peptide" evidence="8">
    <location>
        <begin position="1"/>
        <end position="20"/>
    </location>
</feature>
<feature type="chain" id="PRO_5025667232" evidence="8">
    <location>
        <begin position="21"/>
        <end position="3758"/>
    </location>
</feature>
<name>A0A672NZC9_SINGR</name>
<organism evidence="10 11">
    <name type="scientific">Sinocyclocheilus grahami</name>
    <name type="common">Dianchi golden-line fish</name>
    <name type="synonym">Barbus grahami</name>
    <dbReference type="NCBI Taxonomy" id="75366"/>
    <lineage>
        <taxon>Eukaryota</taxon>
        <taxon>Metazoa</taxon>
        <taxon>Chordata</taxon>
        <taxon>Craniata</taxon>
        <taxon>Vertebrata</taxon>
        <taxon>Euteleostomi</taxon>
        <taxon>Actinopterygii</taxon>
        <taxon>Neopterygii</taxon>
        <taxon>Teleostei</taxon>
        <taxon>Ostariophysi</taxon>
        <taxon>Cypriniformes</taxon>
        <taxon>Cyprinidae</taxon>
        <taxon>Cyprininae</taxon>
        <taxon>Sinocyclocheilus</taxon>
    </lineage>
</organism>
<dbReference type="GO" id="GO:0042953">
    <property type="term" value="P:lipoprotein transport"/>
    <property type="evidence" value="ECO:0007669"/>
    <property type="project" value="TreeGrafter"/>
</dbReference>
<reference evidence="10" key="1">
    <citation type="submission" date="2025-08" db="UniProtKB">
        <authorList>
            <consortium name="Ensembl"/>
        </authorList>
    </citation>
    <scope>IDENTIFICATION</scope>
</reference>
<dbReference type="SUPFAM" id="SSF48431">
    <property type="entry name" value="Lipovitellin-phosvitin complex, superhelical domain"/>
    <property type="match status" value="1"/>
</dbReference>
<dbReference type="InterPro" id="IPR009454">
    <property type="entry name" value="Lipid_transpt_open_b-sht"/>
</dbReference>
<dbReference type="GO" id="GO:0034359">
    <property type="term" value="C:mature chylomicron"/>
    <property type="evidence" value="ECO:0007669"/>
    <property type="project" value="TreeGrafter"/>
</dbReference>
<keyword evidence="6" id="KW-0325">Glycoprotein</keyword>
<dbReference type="GO" id="GO:0050750">
    <property type="term" value="F:low-density lipoprotein particle receptor binding"/>
    <property type="evidence" value="ECO:0007669"/>
    <property type="project" value="TreeGrafter"/>
</dbReference>
<dbReference type="PROSITE" id="PS51211">
    <property type="entry name" value="VITELLOGENIN"/>
    <property type="match status" value="1"/>
</dbReference>
<keyword evidence="3" id="KW-0964">Secreted</keyword>
<dbReference type="Gene3D" id="1.25.10.20">
    <property type="entry name" value="Vitellinogen, superhelical"/>
    <property type="match status" value="1"/>
</dbReference>
<evidence type="ECO:0000313" key="11">
    <source>
        <dbReference type="Proteomes" id="UP000472262"/>
    </source>
</evidence>
<dbReference type="Proteomes" id="UP000472262">
    <property type="component" value="Unassembled WGS sequence"/>
</dbReference>
<dbReference type="OrthoDB" id="6484170at2759"/>
<dbReference type="OMA" id="YCKESAR"/>
<evidence type="ECO:0000256" key="3">
    <source>
        <dbReference type="ARBA" id="ARBA00022525"/>
    </source>
</evidence>
<dbReference type="GO" id="GO:0120020">
    <property type="term" value="F:cholesterol transfer activity"/>
    <property type="evidence" value="ECO:0007669"/>
    <property type="project" value="TreeGrafter"/>
</dbReference>
<dbReference type="GO" id="GO:0034361">
    <property type="term" value="C:very-low-density lipoprotein particle"/>
    <property type="evidence" value="ECO:0007669"/>
    <property type="project" value="TreeGrafter"/>
</dbReference>
<comment type="caution">
    <text evidence="7">Lacks conserved residue(s) required for the propagation of feature annotation.</text>
</comment>
<dbReference type="GO" id="GO:0042632">
    <property type="term" value="P:cholesterol homeostasis"/>
    <property type="evidence" value="ECO:0007669"/>
    <property type="project" value="TreeGrafter"/>
</dbReference>
<dbReference type="InterPro" id="IPR052418">
    <property type="entry name" value="Apolipoprotein_B"/>
</dbReference>
<dbReference type="InterPro" id="IPR015255">
    <property type="entry name" value="Vitellinogen_open_b-sht"/>
</dbReference>
<sequence length="3758" mass="415479">MGDTKLCLLLLLSGIVLTNAQDEELPCLLAKRYKSFHKYEYTYETESLNALNGATNGPKARCKVEIEVPRTCSYIVHTTECELSEVTDADAEGKPIFGQSAGADAFKAAMEKNPLKFTAEGDDDIKLFPEDDEPVNILNIKRGLISALAVPVLEEDRNKRMPTIYGMCKTGYTENAREDIATDVTLNRDLSKCDNFRPVKDHTSPLALITGLHYPLAQLITSSQTCNYKFDNAQKHMTSASCTENHMLVPFSYKGKYGVTNVGKQVLTLVGVSVHNDRIFEHDVANMKTLHLDGSIDSVHPIKDKEVMLSVLRELAGLSETNNGHNRAHLAHKLIATIRKMNAESLSAALPEALEISRSLVYQALFQCGTPECTSSILQVLRTFDRSSLEIDAAVYAMGMVPNPSRDLVAEMLKMAKYKNSKPIYYALSNAVRRLYEAEGSVTPEIQGVADYALEQIGDCTGDQEHVYLSLRVIGNMAAAVGAASPALKSAIIQCVNQPAASPEVQQAAIQAFRLTSVPDEGREVLMKVIFDGDAPIQKRVAAYLIVMKDPQPSELAQLVAALPKNENCQAMSFVNSHISNILSSTASETKELKEKILNALQGNEIRISTDPTKYSRNYKIGSLEGNVIFESEELLPNEVILEMTLNAFGYDVDMFEIGLNGKGLEPTVDALIGIDGFFRDTMQKTINYAADKVPRGNDILQSMFPTLWDNIKMQQAPQSIVKEIMDNVNKLIQKLKVQDNPEAMIYLRLLGAEMGYLKTKDMEGMANSAALLTNRLLNMFPVDFIRNLYSSVNNNLFIHYVFMDNEFYLPTGTGVPLRVALSGTFAPGVKGGLKIAPDMSEMAFMPSVGVEFVTEVGALLPDYVESGLEMHTNIYHESGLKVKVSVTKKQLKLTFPTPQAPTKLISVTNSLFSVTGTETKTIPPMMEHVKAHKCTPFFPGFKYCSAMQYSNAFSSDASPYFPLTGDSKFAIEIHPTGEVSAYTATVDYVYEDKVDMVTFGLKTEGAPFEGIAKLMFDRQKYSVSADLQIPDYDLEAGIRVHSVERSTQSRATHSIQIDFINKNIPEASLVALAKTEAIKDAMLQVQLLIPHFQTDAKVTAQLKHAESLTVELESDLRLPEKTSSIQKVILKYDVEKIEAEVTSDVSTEIHNIIPMDAIKATVSDLLDQKIGTSDMKFRDVLIQSVEASNTYLEQLATNIPYVQGFRIPALPEFTVPEKLFLNAEGSAKYKFGQNYYTISIPIPLGGKSSGDFNFPAALTTPKLVVPQLGLEVASISIPLPEVFVPESLSLSVPHTIKAEMSSKLSSNFYNMEATASAGRELGEKPSYSAKIEATGTSPVDLLSFKVEGSVLVEETPGESLRAEMKSSFDHKLIEASVNYAEDLTTAEKIVFKSSSKIKANSPLGLEILLEHKDHIGVNEDEISGNGNLMGSIKAGPLHGEVAVSQSFIILPFKPEVKINSSLKVDSDLFQAENTIEVALVNGELSIISKTNAFENTLIHDAEVTYKGSLLALKSDTRAKILSLNIRNVAEASASPDLVNIKIDTNADTSAGDENRVLSQFIATLDANGLNVKGDAAANLIEHTASHKCSLSLTRDGLAMSGTTSLESPLIPLTLENKFNGDLDTSKLSWSAETKGKFIEMLIKNTNSLSASLSSVAFNSITDLDGDVVTYNHDISIQIGPYSTSVAIKNNLDVLDITLVNDAQFKALPYTADLSGFWKLSSGADELKHTYDIRYEDLVVTAKCGTTGKLMGSHMSHNTEIEVAGLSVTFGSDALLNSQYLRFNGNFHATAVPFRFNVDAMANTDGDLYLYGKQSAQVYTKLLLKAEPLAFAHSHECRVSTTHNLDNGISIEINLDNKIDTVLTPSEQQAIVRVKSKVNNHLFNQDVSAYNNPERLGVELSGSIITNLFNRVDSDNQDHFFSAFLKYDKNTNSRVFSLPLIQHFPLDLQHIKLTILRIAEAMQYYINREDIIAEVQNLAKYISDSVNELNLERKIIKMSEDLIAVYEKYGFTLDDLEAALMNLKPVLLKLVTELNTRVEEIEKIVREMIVSGTLSDTVIQRLTEELNAFNEKYDIRAIVLAVIEASENFIEQIDVTRLKGSSSALLRDLEEQYAIKSTLEKILSELKQFVANFDQGKFIEDVKNFVTSANFKDYADNLVAQIPTEEIRKIAEKAKQVLTVLGGKLNAVYSNVREILVKSGVDKKIEAILKKVVELIKKFNIEETVKVLAGSLKSILTPITELLDKAMTYLKTTEVKEIIEHLNNCLNHCIRYVRSFDYNAFVDEANQKVKELINDLYTMSLSLEIRQKLNAIREFVNYALSSLTACLEELKTIKVADVVKNLKDIVDSAVYIDTEALIESIRKRITDMDIREEIMQQVSGIYTKVVAIATDACSTVMEIIQTILKDQAIVNEIKQFCNGVKTGLKTAEFEIPSFTFPLTNLVVPSIKISLEKLQEFSLPSTLIDLPEFTILQYYTVPPIRIEYDDIRQGLLDLLNFIANYEMPPVDAIFGDLRIIYLPEISAITLPEISFPEISLPEIPKYFPDHKFPDLQIPEFTLPAIPSEVMIPCFGKLYGEVRVTIPIFNMRTTMEILNSTESAETPQFTGHITSHGSSEYDFLKYNLDSTARVAIPKMSRVIVSETLKITHSVLAVEHQSSVSLYGSSAQAVSKSNVKITIASLRANIDNMAFFALEDGMSANIKTQYTDKVRIPVLSWNSDHSYTNEITLKQDGLKILLTMTEEAKGQISVHDKSDDITIKSISTIIITPTTATLTISTDGDSESLKFKLKAEGVALNYIDFNVRIEGNYDTGDNYLLNASGKVDLREMKIVTKATYDTKFVGLVSGTVSSAFNILVQPFEVVLDFQNKANTKLSFKDPLTAKIDLQNDYAVIINTNVQKLSTVALARFNQYKYSHNFTVANNGDEAGIYAAVNGEANLEFLTVPFSIPPIQFETLTMIVDTPEISNINLYEHTGLKHLLTNFDQAIDVDAKIVYQKSKAAPIIDLGLINMHPLGDLISEVSFKSSIFSLNANAGIYGKDNPVIRFGAITASEFEGLKAKLEGTSSLSTKSGFKLANSVALENRHFEGTHESTVTINPDNFEVALSMNTAANINLPILTAKANHQFTADNKAHSKADSTFKTAYTFDVPIIKLVGKGNAENILKGEGTLTFISAETLIKSTIDGTFLDSGIVKGALNYDESIYLNGNSLRYALKTFADGNLNYGDLKVAFDMDESLSVETAMEHVYAMLKFSSKNEANIGGFNTKGDHTGQATVDLELLKSFVADMKMDLSQPSTFGDLKISEMVLVELSVPKQKIDYTSKIVSPVYTTDVVAKLDGSAPVYKTLFKVTATSPVVLLEYNLDNAMSTTMENGALVVGANALLTHADFTMDISNVLRVGDRSHNLNVDITSPTFTDVSFRYAARSDGVSVSVSTPTTGHLGFWLQGRIPSEMNARIYSRYASAPEDDVEILNIRAVPKGDEKVLLVSYNIPATRDLAEGFMERLPLISSHVEGFAEKYGITDALKRLFKILDEVLNVRFSASWPSQELSELSKLFRNVVVTYQKTIQVLLDAAINFLRETKYKLPGMDEATLLEICTKIRFMIAEMLEKLANNMEMYFSPILENFSTVEMTFPSGKVMTVAEVQENVRSTLRSHLAMIADVMKQTKGLDVFLEKLGQTLQEVVDKAQEVVDSIKSNILEVVAAPLNTFYKKLLQTFNDLGTMFVILVFFPLGELYSIILTNWEAFINANDGIQQIELPLPFFQ</sequence>
<feature type="domain" description="Vitellogenin" evidence="9">
    <location>
        <begin position="33"/>
        <end position="672"/>
    </location>
</feature>
<gene>
    <name evidence="10" type="primary">apobb.1</name>
</gene>
<dbReference type="InParanoid" id="A0A672NZC9"/>
<keyword evidence="5" id="KW-0445">Lipid transport</keyword>
<dbReference type="FunFam" id="2.30.230.10:FF:000003">
    <property type="entry name" value="Apolipoprotein B"/>
    <property type="match status" value="1"/>
</dbReference>
<evidence type="ECO:0000256" key="2">
    <source>
        <dbReference type="ARBA" id="ARBA00022448"/>
    </source>
</evidence>
<proteinExistence type="predicted"/>
<dbReference type="PANTHER" id="PTHR13769:SF5">
    <property type="entry name" value="APOLIPOPROTEIN B-100-RELATED"/>
    <property type="match status" value="1"/>
</dbReference>
<dbReference type="Gene3D" id="2.30.230.10">
    <property type="entry name" value="Lipovitellin, beta-sheet shell regions, chain A"/>
    <property type="match status" value="1"/>
</dbReference>
<dbReference type="KEGG" id="sgh:107549128"/>
<evidence type="ECO:0000313" key="10">
    <source>
        <dbReference type="Ensembl" id="ENSSGRP00000056378.1"/>
    </source>
</evidence>
<evidence type="ECO:0000256" key="5">
    <source>
        <dbReference type="ARBA" id="ARBA00023055"/>
    </source>
</evidence>
<keyword evidence="2" id="KW-0813">Transport</keyword>
<dbReference type="GO" id="GO:0006642">
    <property type="term" value="P:triglyceride mobilization"/>
    <property type="evidence" value="ECO:0007669"/>
    <property type="project" value="TreeGrafter"/>
</dbReference>
<keyword evidence="4 8" id="KW-0732">Signal</keyword>
<dbReference type="Pfam" id="PF01347">
    <property type="entry name" value="Vitellogenin_N"/>
    <property type="match status" value="1"/>
</dbReference>
<evidence type="ECO:0000256" key="7">
    <source>
        <dbReference type="PROSITE-ProRule" id="PRU00557"/>
    </source>
</evidence>
<dbReference type="Gene3D" id="2.20.80.10">
    <property type="entry name" value="Lipovitellin-phosvitin complex, chain A, domain 4"/>
    <property type="match status" value="1"/>
</dbReference>
<dbReference type="InterPro" id="IPR011030">
    <property type="entry name" value="Lipovitellin_superhlx_dom"/>
</dbReference>
<dbReference type="SMART" id="SM01169">
    <property type="entry name" value="DUF1943"/>
    <property type="match status" value="1"/>
</dbReference>
<dbReference type="SMART" id="SM00638">
    <property type="entry name" value="LPD_N"/>
    <property type="match status" value="1"/>
</dbReference>
<dbReference type="Pfam" id="PF09172">
    <property type="entry name" value="Vit_open_b-sht"/>
    <property type="match status" value="1"/>
</dbReference>
<accession>A0A672NZC9</accession>
<dbReference type="SUPFAM" id="SSF56968">
    <property type="entry name" value="Lipovitellin-phosvitin complex, beta-sheet shell regions"/>
    <property type="match status" value="2"/>
</dbReference>
<evidence type="ECO:0000256" key="8">
    <source>
        <dbReference type="SAM" id="SignalP"/>
    </source>
</evidence>
<keyword evidence="11" id="KW-1185">Reference proteome</keyword>
<dbReference type="InterPro" id="IPR015816">
    <property type="entry name" value="Vitellinogen_b-sht_N"/>
</dbReference>
<dbReference type="InterPro" id="IPR015819">
    <property type="entry name" value="Lipid_transp_b-sht_shell"/>
</dbReference>
<reference evidence="10" key="2">
    <citation type="submission" date="2025-09" db="UniProtKB">
        <authorList>
            <consortium name="Ensembl"/>
        </authorList>
    </citation>
    <scope>IDENTIFICATION</scope>
</reference>
<dbReference type="GO" id="GO:0034362">
    <property type="term" value="C:low-density lipoprotein particle"/>
    <property type="evidence" value="ECO:0007669"/>
    <property type="project" value="TreeGrafter"/>
</dbReference>
<comment type="subcellular location">
    <subcellularLocation>
        <location evidence="1">Secreted</location>
    </subcellularLocation>
</comment>